<feature type="signal peptide" evidence="1">
    <location>
        <begin position="1"/>
        <end position="21"/>
    </location>
</feature>
<comment type="caution">
    <text evidence="2">The sequence shown here is derived from an EMBL/GenBank/DDBJ whole genome shotgun (WGS) entry which is preliminary data.</text>
</comment>
<evidence type="ECO:0008006" key="4">
    <source>
        <dbReference type="Google" id="ProtNLM"/>
    </source>
</evidence>
<dbReference type="RefSeq" id="WP_367844328.1">
    <property type="nucleotide sequence ID" value="NZ_JBFOHL010000005.1"/>
</dbReference>
<sequence length="231" mass="25423">MKTTGIALSGWLALAGFAASAQTELPAVKVTAPSFSSQRGGYLISGDFKVDPRMPSVVFPAQALVKGDILSIEPISLQDNEYLVLQECASADCHEASIVRFWTADNIGGDDARYNRVRITHENKYFIWLKRLPEVSGQSCGQGWFKFSNDTTECGSHFTSFQQISPPLTLIPNGDLAAFHQEALQKAMRSDPVRVRQQAHEGSTYVVTYDGGSIARIQRMHATRGNPQDQQ</sequence>
<feature type="chain" id="PRO_5046396977" description="Secreted protein" evidence="1">
    <location>
        <begin position="22"/>
        <end position="231"/>
    </location>
</feature>
<accession>A0ABV3QPM0</accession>
<protein>
    <recommendedName>
        <fullName evidence="4">Secreted protein</fullName>
    </recommendedName>
</protein>
<evidence type="ECO:0000313" key="3">
    <source>
        <dbReference type="Proteomes" id="UP001556170"/>
    </source>
</evidence>
<proteinExistence type="predicted"/>
<gene>
    <name evidence="2" type="ORF">ABQJ56_07230</name>
</gene>
<organism evidence="2 3">
    <name type="scientific">Rhodanobacter geophilus</name>
    <dbReference type="NCBI Taxonomy" id="3162488"/>
    <lineage>
        <taxon>Bacteria</taxon>
        <taxon>Pseudomonadati</taxon>
        <taxon>Pseudomonadota</taxon>
        <taxon>Gammaproteobacteria</taxon>
        <taxon>Lysobacterales</taxon>
        <taxon>Rhodanobacteraceae</taxon>
        <taxon>Rhodanobacter</taxon>
    </lineage>
</organism>
<dbReference type="Proteomes" id="UP001556170">
    <property type="component" value="Unassembled WGS sequence"/>
</dbReference>
<evidence type="ECO:0000313" key="2">
    <source>
        <dbReference type="EMBL" id="MEW9624019.1"/>
    </source>
</evidence>
<evidence type="ECO:0000256" key="1">
    <source>
        <dbReference type="SAM" id="SignalP"/>
    </source>
</evidence>
<reference evidence="2 3" key="1">
    <citation type="submission" date="2024-06" db="EMBL/GenBank/DDBJ databases">
        <authorList>
            <person name="Woo H."/>
        </authorList>
    </citation>
    <scope>NUCLEOTIDE SEQUENCE [LARGE SCALE GENOMIC DNA]</scope>
    <source>
        <strain evidence="2 3">S2-g</strain>
    </source>
</reference>
<dbReference type="EMBL" id="JBFOHL010000005">
    <property type="protein sequence ID" value="MEW9624019.1"/>
    <property type="molecule type" value="Genomic_DNA"/>
</dbReference>
<keyword evidence="3" id="KW-1185">Reference proteome</keyword>
<name>A0ABV3QPM0_9GAMM</name>
<keyword evidence="1" id="KW-0732">Signal</keyword>